<accession>A0ABT3NSW5</accession>
<gene>
    <name evidence="2" type="ORF">OF850_06435</name>
</gene>
<comment type="caution">
    <text evidence="2">The sequence shown here is derived from an EMBL/GenBank/DDBJ whole genome shotgun (WGS) entry which is preliminary data.</text>
</comment>
<keyword evidence="3" id="KW-1185">Reference proteome</keyword>
<protein>
    <submittedName>
        <fullName evidence="2">Uncharacterized protein</fullName>
    </submittedName>
</protein>
<reference evidence="2 3" key="1">
    <citation type="submission" date="2022-10" db="EMBL/GenBank/DDBJ databases">
        <title>Roseococcus glaciei nov., sp. nov., isolated from glacier.</title>
        <authorList>
            <person name="Liu Q."/>
            <person name="Xin Y.-H."/>
        </authorList>
    </citation>
    <scope>NUCLEOTIDE SEQUENCE [LARGE SCALE GENOMIC DNA]</scope>
    <source>
        <strain evidence="2 3">MDT2-1-1</strain>
    </source>
</reference>
<feature type="signal peptide" evidence="1">
    <location>
        <begin position="1"/>
        <end position="21"/>
    </location>
</feature>
<proteinExistence type="predicted"/>
<evidence type="ECO:0000313" key="3">
    <source>
        <dbReference type="Proteomes" id="UP001526430"/>
    </source>
</evidence>
<feature type="chain" id="PRO_5046861737" evidence="1">
    <location>
        <begin position="22"/>
        <end position="129"/>
    </location>
</feature>
<evidence type="ECO:0000256" key="1">
    <source>
        <dbReference type="SAM" id="SignalP"/>
    </source>
</evidence>
<keyword evidence="1" id="KW-0732">Signal</keyword>
<sequence length="129" mass="13997">MTMRLPLLILPFLLLAPGVEAQRGGPHDGFYEGTRFQECGRAGGRVWQARVVGEVRFGRITIPGLPGDPPLEGEIGPDGKVALPGFGLFRAGEGQILEGANNARRFVSRHSGRGQCRIVHEMLRQPSGR</sequence>
<evidence type="ECO:0000313" key="2">
    <source>
        <dbReference type="EMBL" id="MCW8085256.1"/>
    </source>
</evidence>
<dbReference type="EMBL" id="JAPFQI010000002">
    <property type="protein sequence ID" value="MCW8085256.1"/>
    <property type="molecule type" value="Genomic_DNA"/>
</dbReference>
<dbReference type="Proteomes" id="UP001526430">
    <property type="component" value="Unassembled WGS sequence"/>
</dbReference>
<organism evidence="2 3">
    <name type="scientific">Sabulicella glaciei</name>
    <dbReference type="NCBI Taxonomy" id="2984948"/>
    <lineage>
        <taxon>Bacteria</taxon>
        <taxon>Pseudomonadati</taxon>
        <taxon>Pseudomonadota</taxon>
        <taxon>Alphaproteobacteria</taxon>
        <taxon>Acetobacterales</taxon>
        <taxon>Acetobacteraceae</taxon>
        <taxon>Sabulicella</taxon>
    </lineage>
</organism>
<name>A0ABT3NSW5_9PROT</name>